<keyword evidence="3 4" id="KW-0472">Membrane</keyword>
<keyword evidence="1 4" id="KW-0812">Transmembrane</keyword>
<name>A0A371B374_9BRAD</name>
<keyword evidence="2 4" id="KW-1133">Transmembrane helix</keyword>
<dbReference type="GO" id="GO:0022857">
    <property type="term" value="F:transmembrane transporter activity"/>
    <property type="evidence" value="ECO:0007669"/>
    <property type="project" value="InterPro"/>
</dbReference>
<feature type="transmembrane region" description="Helical" evidence="4">
    <location>
        <begin position="82"/>
        <end position="101"/>
    </location>
</feature>
<protein>
    <submittedName>
        <fullName evidence="6">MFS transporter</fullName>
    </submittedName>
</protein>
<reference evidence="7" key="1">
    <citation type="submission" date="2018-08" db="EMBL/GenBank/DDBJ databases">
        <authorList>
            <person name="Kim S.-J."/>
            <person name="Jung G.-Y."/>
        </authorList>
    </citation>
    <scope>NUCLEOTIDE SEQUENCE [LARGE SCALE GENOMIC DNA]</scope>
    <source>
        <strain evidence="7">GY_H</strain>
    </source>
</reference>
<proteinExistence type="predicted"/>
<feature type="transmembrane region" description="Helical" evidence="4">
    <location>
        <begin position="380"/>
        <end position="400"/>
    </location>
</feature>
<dbReference type="SUPFAM" id="SSF103473">
    <property type="entry name" value="MFS general substrate transporter"/>
    <property type="match status" value="1"/>
</dbReference>
<dbReference type="OrthoDB" id="8894129at2"/>
<accession>A0A371B374</accession>
<feature type="transmembrane region" description="Helical" evidence="4">
    <location>
        <begin position="215"/>
        <end position="238"/>
    </location>
</feature>
<comment type="caution">
    <text evidence="6">The sequence shown here is derived from an EMBL/GenBank/DDBJ whole genome shotgun (WGS) entry which is preliminary data.</text>
</comment>
<dbReference type="InterPro" id="IPR011701">
    <property type="entry name" value="MFS"/>
</dbReference>
<evidence type="ECO:0000256" key="1">
    <source>
        <dbReference type="ARBA" id="ARBA00022692"/>
    </source>
</evidence>
<feature type="transmembrane region" description="Helical" evidence="4">
    <location>
        <begin position="145"/>
        <end position="166"/>
    </location>
</feature>
<organism evidence="6 7">
    <name type="scientific">Undibacter mobilis</name>
    <dbReference type="NCBI Taxonomy" id="2292256"/>
    <lineage>
        <taxon>Bacteria</taxon>
        <taxon>Pseudomonadati</taxon>
        <taxon>Pseudomonadota</taxon>
        <taxon>Alphaproteobacteria</taxon>
        <taxon>Hyphomicrobiales</taxon>
        <taxon>Nitrobacteraceae</taxon>
        <taxon>Undibacter</taxon>
    </lineage>
</organism>
<evidence type="ECO:0000313" key="7">
    <source>
        <dbReference type="Proteomes" id="UP000263993"/>
    </source>
</evidence>
<evidence type="ECO:0000313" key="6">
    <source>
        <dbReference type="EMBL" id="RDV01903.1"/>
    </source>
</evidence>
<sequence length="408" mass="42177">MTQLTDAPPTRGAPASPLRMIGVVCAAHFMSHYFIIILAPLLPFVRAEYNVSYTEIGLALTTFNIVSTLLQTPAGFLIDRLGARLLLVAGLVLGSMAFLLAGFVNSFWFLVAMFALAGIGNTVYHPADYALLSRHVPAQRIGQAFSIHTFSGVLGSAVAPPTLLLMQSAWGWRGAFIGAGIMGLVVALAVLMVREQASATPATPKPGAARDGKSASWDLLLSPPILLNLVFFILIAVMNSGMSNYSVVALGALYGTPVTIANTALTAMLTLSAIGVLAGGLLVTRTALHSTVAALGIAGAAVAAALIATFDFGTLLLIAVMAAQGFSTGIIAPSRDMIVRDATPEGSFGKVFGFVTTGFNLGGIVAPVIFGALMDAGNPRLVFVVVAAAALIAILTVTTLPKRPREAA</sequence>
<feature type="transmembrane region" description="Helical" evidence="4">
    <location>
        <begin position="51"/>
        <end position="70"/>
    </location>
</feature>
<gene>
    <name evidence="6" type="ORF">DXH78_14920</name>
</gene>
<dbReference type="PANTHER" id="PTHR43129">
    <property type="entry name" value="FOSMIDOMYCIN RESISTANCE PROTEIN"/>
    <property type="match status" value="1"/>
</dbReference>
<dbReference type="PROSITE" id="PS50850">
    <property type="entry name" value="MFS"/>
    <property type="match status" value="1"/>
</dbReference>
<dbReference type="InterPro" id="IPR020846">
    <property type="entry name" value="MFS_dom"/>
</dbReference>
<feature type="transmembrane region" description="Helical" evidence="4">
    <location>
        <begin position="290"/>
        <end position="308"/>
    </location>
</feature>
<dbReference type="Pfam" id="PF07690">
    <property type="entry name" value="MFS_1"/>
    <property type="match status" value="1"/>
</dbReference>
<evidence type="ECO:0000259" key="5">
    <source>
        <dbReference type="PROSITE" id="PS50850"/>
    </source>
</evidence>
<dbReference type="Proteomes" id="UP000263993">
    <property type="component" value="Unassembled WGS sequence"/>
</dbReference>
<evidence type="ECO:0000256" key="4">
    <source>
        <dbReference type="SAM" id="Phobius"/>
    </source>
</evidence>
<feature type="transmembrane region" description="Helical" evidence="4">
    <location>
        <begin position="352"/>
        <end position="374"/>
    </location>
</feature>
<keyword evidence="7" id="KW-1185">Reference proteome</keyword>
<dbReference type="AlphaFoldDB" id="A0A371B374"/>
<evidence type="ECO:0000256" key="3">
    <source>
        <dbReference type="ARBA" id="ARBA00023136"/>
    </source>
</evidence>
<feature type="transmembrane region" description="Helical" evidence="4">
    <location>
        <begin position="107"/>
        <end position="124"/>
    </location>
</feature>
<dbReference type="Gene3D" id="1.20.1250.20">
    <property type="entry name" value="MFS general substrate transporter like domains"/>
    <property type="match status" value="2"/>
</dbReference>
<evidence type="ECO:0000256" key="2">
    <source>
        <dbReference type="ARBA" id="ARBA00022989"/>
    </source>
</evidence>
<feature type="transmembrane region" description="Helical" evidence="4">
    <location>
        <begin position="21"/>
        <end position="45"/>
    </location>
</feature>
<dbReference type="EMBL" id="QRGO01000002">
    <property type="protein sequence ID" value="RDV01903.1"/>
    <property type="molecule type" value="Genomic_DNA"/>
</dbReference>
<feature type="domain" description="Major facilitator superfamily (MFS) profile" evidence="5">
    <location>
        <begin position="20"/>
        <end position="405"/>
    </location>
</feature>
<dbReference type="GO" id="GO:0005886">
    <property type="term" value="C:plasma membrane"/>
    <property type="evidence" value="ECO:0007669"/>
    <property type="project" value="TreeGrafter"/>
</dbReference>
<feature type="transmembrane region" description="Helical" evidence="4">
    <location>
        <begin position="258"/>
        <end position="283"/>
    </location>
</feature>
<dbReference type="InterPro" id="IPR036259">
    <property type="entry name" value="MFS_trans_sf"/>
</dbReference>
<feature type="transmembrane region" description="Helical" evidence="4">
    <location>
        <begin position="172"/>
        <end position="194"/>
    </location>
</feature>
<dbReference type="PANTHER" id="PTHR43129:SF1">
    <property type="entry name" value="FOSMIDOMYCIN RESISTANCE PROTEIN"/>
    <property type="match status" value="1"/>
</dbReference>
<dbReference type="RefSeq" id="WP_115518027.1">
    <property type="nucleotide sequence ID" value="NZ_QRGO01000002.1"/>
</dbReference>